<feature type="region of interest" description="Disordered" evidence="1">
    <location>
        <begin position="87"/>
        <end position="112"/>
    </location>
</feature>
<gene>
    <name evidence="2" type="ORF">ACFPIJ_62070</name>
</gene>
<accession>A0ABV9WL42</accession>
<evidence type="ECO:0000313" key="3">
    <source>
        <dbReference type="Proteomes" id="UP001595912"/>
    </source>
</evidence>
<name>A0ABV9WL42_9ACTN</name>
<sequence length="112" mass="12684">MINAVAPRGPQDADHFRHINGVGRVNLIFAATTRYDEANRAYFATFISLRHQQLLDAIPELEDVRTVGVLLTLRSDSRRLWDTAMAATQGNQGFTPEDRTELEGIWPSPYDR</sequence>
<comment type="caution">
    <text evidence="2">The sequence shown here is derived from an EMBL/GenBank/DDBJ whole genome shotgun (WGS) entry which is preliminary data.</text>
</comment>
<evidence type="ECO:0000256" key="1">
    <source>
        <dbReference type="SAM" id="MobiDB-lite"/>
    </source>
</evidence>
<keyword evidence="3" id="KW-1185">Reference proteome</keyword>
<dbReference type="RefSeq" id="WP_380128946.1">
    <property type="nucleotide sequence ID" value="NZ_JBHSIU010000130.1"/>
</dbReference>
<dbReference type="Proteomes" id="UP001595912">
    <property type="component" value="Unassembled WGS sequence"/>
</dbReference>
<organism evidence="2 3">
    <name type="scientific">Dactylosporangium cerinum</name>
    <dbReference type="NCBI Taxonomy" id="1434730"/>
    <lineage>
        <taxon>Bacteria</taxon>
        <taxon>Bacillati</taxon>
        <taxon>Actinomycetota</taxon>
        <taxon>Actinomycetes</taxon>
        <taxon>Micromonosporales</taxon>
        <taxon>Micromonosporaceae</taxon>
        <taxon>Dactylosporangium</taxon>
    </lineage>
</organism>
<evidence type="ECO:0000313" key="2">
    <source>
        <dbReference type="EMBL" id="MFC5008288.1"/>
    </source>
</evidence>
<protein>
    <submittedName>
        <fullName evidence="2">Uncharacterized protein</fullName>
    </submittedName>
</protein>
<reference evidence="3" key="1">
    <citation type="journal article" date="2019" name="Int. J. Syst. Evol. Microbiol.">
        <title>The Global Catalogue of Microorganisms (GCM) 10K type strain sequencing project: providing services to taxonomists for standard genome sequencing and annotation.</title>
        <authorList>
            <consortium name="The Broad Institute Genomics Platform"/>
            <consortium name="The Broad Institute Genome Sequencing Center for Infectious Disease"/>
            <person name="Wu L."/>
            <person name="Ma J."/>
        </authorList>
    </citation>
    <scope>NUCLEOTIDE SEQUENCE [LARGE SCALE GENOMIC DNA]</scope>
    <source>
        <strain evidence="3">CGMCC 4.7152</strain>
    </source>
</reference>
<dbReference type="EMBL" id="JBHSIU010000130">
    <property type="protein sequence ID" value="MFC5008288.1"/>
    <property type="molecule type" value="Genomic_DNA"/>
</dbReference>
<proteinExistence type="predicted"/>